<dbReference type="EMBL" id="JAIFRP010000026">
    <property type="protein sequence ID" value="KAK2584350.1"/>
    <property type="molecule type" value="Genomic_DNA"/>
</dbReference>
<evidence type="ECO:0000256" key="1">
    <source>
        <dbReference type="ARBA" id="ARBA00004613"/>
    </source>
</evidence>
<dbReference type="PANTHER" id="PTHR13723:SF200">
    <property type="entry name" value="ADAM METALLOPEPTIDASE WITH THROMBOSPONDIN TYPE 1 MOTIF B, ISOFORM B"/>
    <property type="match status" value="1"/>
</dbReference>
<comment type="subcellular location">
    <subcellularLocation>
        <location evidence="1">Secreted</location>
    </subcellularLocation>
</comment>
<accession>A0AAD9RRM1</accession>
<dbReference type="GO" id="GO:0004222">
    <property type="term" value="F:metalloendopeptidase activity"/>
    <property type="evidence" value="ECO:0007669"/>
    <property type="project" value="TreeGrafter"/>
</dbReference>
<dbReference type="Proteomes" id="UP001258017">
    <property type="component" value="Unassembled WGS sequence"/>
</dbReference>
<gene>
    <name evidence="4" type="ORF">KPH14_006738</name>
</gene>
<keyword evidence="2" id="KW-0964">Secreted</keyword>
<dbReference type="GO" id="GO:0031012">
    <property type="term" value="C:extracellular matrix"/>
    <property type="evidence" value="ECO:0007669"/>
    <property type="project" value="TreeGrafter"/>
</dbReference>
<dbReference type="Gene3D" id="2.20.100.10">
    <property type="entry name" value="Thrombospondin type-1 (TSP1) repeat"/>
    <property type="match status" value="1"/>
</dbReference>
<proteinExistence type="predicted"/>
<dbReference type="PANTHER" id="PTHR13723">
    <property type="entry name" value="ADAMTS A DISINTEGRIN AND METALLOPROTEASE WITH THROMBOSPONDIN MOTIFS PROTEASE"/>
    <property type="match status" value="1"/>
</dbReference>
<dbReference type="GO" id="GO:0006508">
    <property type="term" value="P:proteolysis"/>
    <property type="evidence" value="ECO:0007669"/>
    <property type="project" value="TreeGrafter"/>
</dbReference>
<dbReference type="InterPro" id="IPR050439">
    <property type="entry name" value="ADAMTS_ADAMTS-like"/>
</dbReference>
<reference evidence="4" key="2">
    <citation type="journal article" date="2023" name="Commun. Biol.">
        <title>Intrasexual cuticular hydrocarbon dimorphism in a wasp sheds light on hydrocarbon biosynthesis genes in Hymenoptera.</title>
        <authorList>
            <person name="Moris V.C."/>
            <person name="Podsiadlowski L."/>
            <person name="Martin S."/>
            <person name="Oeyen J.P."/>
            <person name="Donath A."/>
            <person name="Petersen M."/>
            <person name="Wilbrandt J."/>
            <person name="Misof B."/>
            <person name="Liedtke D."/>
            <person name="Thamm M."/>
            <person name="Scheiner R."/>
            <person name="Schmitt T."/>
            <person name="Niehuis O."/>
        </authorList>
    </citation>
    <scope>NUCLEOTIDE SEQUENCE</scope>
    <source>
        <strain evidence="4">GBR_01_08_01A</strain>
    </source>
</reference>
<dbReference type="AlphaFoldDB" id="A0AAD9RRM1"/>
<comment type="caution">
    <text evidence="4">The sequence shown here is derived from an EMBL/GenBank/DDBJ whole genome shotgun (WGS) entry which is preliminary data.</text>
</comment>
<dbReference type="Pfam" id="PF19030">
    <property type="entry name" value="TSP1_ADAMTS"/>
    <property type="match status" value="1"/>
</dbReference>
<dbReference type="InterPro" id="IPR000884">
    <property type="entry name" value="TSP1_rpt"/>
</dbReference>
<protein>
    <submittedName>
        <fullName evidence="4">Uncharacterized protein</fullName>
    </submittedName>
</protein>
<dbReference type="InterPro" id="IPR036383">
    <property type="entry name" value="TSP1_rpt_sf"/>
</dbReference>
<feature type="region of interest" description="Disordered" evidence="3">
    <location>
        <begin position="173"/>
        <end position="195"/>
    </location>
</feature>
<organism evidence="4 5">
    <name type="scientific">Odynerus spinipes</name>
    <dbReference type="NCBI Taxonomy" id="1348599"/>
    <lineage>
        <taxon>Eukaryota</taxon>
        <taxon>Metazoa</taxon>
        <taxon>Ecdysozoa</taxon>
        <taxon>Arthropoda</taxon>
        <taxon>Hexapoda</taxon>
        <taxon>Insecta</taxon>
        <taxon>Pterygota</taxon>
        <taxon>Neoptera</taxon>
        <taxon>Endopterygota</taxon>
        <taxon>Hymenoptera</taxon>
        <taxon>Apocrita</taxon>
        <taxon>Aculeata</taxon>
        <taxon>Vespoidea</taxon>
        <taxon>Vespidae</taxon>
        <taxon>Eumeninae</taxon>
        <taxon>Odynerus</taxon>
    </lineage>
</organism>
<name>A0AAD9RRM1_9HYME</name>
<sequence length="294" mass="32894">MVQAKDSGSILIDGNQLGMFEVPGSKAWLGMIRPRQEALNIPGPVTEDLVILVLPKENVTLEYSLGLKQEKTRKPKFSWGFVDWEACSAVCGPGEQISKARCLEEIGGPVDDIFCKNLSKPDVKVRPCNNAPCLPRWMIGDWQGCEQCTAACKRKRAVKCVRPVGHGEQDIDIIPDSYCQGPKPPESMPCESRRRRNNMIEDETSANDDDGDEPTKVKQISRGQLVIDKENIKNLTLTIILERDEDNNIVNFPKDFLPKPPENDTEFTLVGMDAVRYIRSIQEEAKTARDLPAI</sequence>
<evidence type="ECO:0000313" key="5">
    <source>
        <dbReference type="Proteomes" id="UP001258017"/>
    </source>
</evidence>
<keyword evidence="5" id="KW-1185">Reference proteome</keyword>
<dbReference type="GO" id="GO:0030198">
    <property type="term" value="P:extracellular matrix organization"/>
    <property type="evidence" value="ECO:0007669"/>
    <property type="project" value="TreeGrafter"/>
</dbReference>
<evidence type="ECO:0000256" key="2">
    <source>
        <dbReference type="ARBA" id="ARBA00022525"/>
    </source>
</evidence>
<evidence type="ECO:0000313" key="4">
    <source>
        <dbReference type="EMBL" id="KAK2584350.1"/>
    </source>
</evidence>
<reference evidence="4" key="1">
    <citation type="submission" date="2021-08" db="EMBL/GenBank/DDBJ databases">
        <authorList>
            <person name="Misof B."/>
            <person name="Oliver O."/>
            <person name="Podsiadlowski L."/>
            <person name="Donath A."/>
            <person name="Peters R."/>
            <person name="Mayer C."/>
            <person name="Rust J."/>
            <person name="Gunkel S."/>
            <person name="Lesny P."/>
            <person name="Martin S."/>
            <person name="Oeyen J.P."/>
            <person name="Petersen M."/>
            <person name="Panagiotis P."/>
            <person name="Wilbrandt J."/>
            <person name="Tanja T."/>
        </authorList>
    </citation>
    <scope>NUCLEOTIDE SEQUENCE</scope>
    <source>
        <strain evidence="4">GBR_01_08_01A</strain>
        <tissue evidence="4">Thorax + abdomen</tissue>
    </source>
</reference>
<dbReference type="PROSITE" id="PS50092">
    <property type="entry name" value="TSP1"/>
    <property type="match status" value="1"/>
</dbReference>
<dbReference type="GO" id="GO:0005576">
    <property type="term" value="C:extracellular region"/>
    <property type="evidence" value="ECO:0007669"/>
    <property type="project" value="UniProtKB-SubCell"/>
</dbReference>
<evidence type="ECO:0000256" key="3">
    <source>
        <dbReference type="SAM" id="MobiDB-lite"/>
    </source>
</evidence>
<dbReference type="SUPFAM" id="SSF82895">
    <property type="entry name" value="TSP-1 type 1 repeat"/>
    <property type="match status" value="1"/>
</dbReference>